<accession>A0A1A5YLS6</accession>
<organism evidence="1 2">
    <name type="scientific">Paenibacillus oryzae</name>
    <dbReference type="NCBI Taxonomy" id="1844972"/>
    <lineage>
        <taxon>Bacteria</taxon>
        <taxon>Bacillati</taxon>
        <taxon>Bacillota</taxon>
        <taxon>Bacilli</taxon>
        <taxon>Bacillales</taxon>
        <taxon>Paenibacillaceae</taxon>
        <taxon>Paenibacillus</taxon>
    </lineage>
</organism>
<dbReference type="AlphaFoldDB" id="A0A1A5YLS6"/>
<dbReference type="RefSeq" id="WP_068681718.1">
    <property type="nucleotide sequence ID" value="NZ_LYPA01000046.1"/>
</dbReference>
<comment type="caution">
    <text evidence="1">The sequence shown here is derived from an EMBL/GenBank/DDBJ whole genome shotgun (WGS) entry which is preliminary data.</text>
</comment>
<evidence type="ECO:0008006" key="3">
    <source>
        <dbReference type="Google" id="ProtNLM"/>
    </source>
</evidence>
<reference evidence="1 2" key="1">
    <citation type="submission" date="2016-05" db="EMBL/GenBank/DDBJ databases">
        <title>Paenibacillus oryzae. sp. nov., isolated from the rice root.</title>
        <authorList>
            <person name="Zhang J."/>
            <person name="Zhang X."/>
        </authorList>
    </citation>
    <scope>NUCLEOTIDE SEQUENCE [LARGE SCALE GENOMIC DNA]</scope>
    <source>
        <strain evidence="1 2">1DrF-4</strain>
    </source>
</reference>
<dbReference type="OrthoDB" id="2570938at2"/>
<keyword evidence="2" id="KW-1185">Reference proteome</keyword>
<sequence length="373" mass="44491">MVNVGIDTMYIICPISKSEFSKLKVHLNEALGEKFHPERKHKQDSEKQSKDKYLKNTFITYAYAKQGFRKIRLRKVERKGYTGYFLEIQFHPKLLLESGNYVHLLFPNEFGLIEDRFNYYMSELSFPLFNEWNIMRIDVAWDITVQQDMIINYMLLFKKSNISDFFLSTEKTQKYFPETNSFYLYSKEITINFYDRYTTLLEKEQKERKEFSNIEAGKNTLRLEVQYRKISGKLSEHLNEQFIRFLVSSWYYKIVGPGDYYKKKRCSELICKGVRSNKKRLRLLRLLDLIEHKGSIFEAKAFFICKVLNANEAELKKSMNRESDRKKMIEKAGKEFSKQLNEIRTLGINPVMLPEDFPAERVDNLIDNKMTVF</sequence>
<proteinExistence type="predicted"/>
<dbReference type="EMBL" id="LYPA01000046">
    <property type="protein sequence ID" value="OBR66493.1"/>
    <property type="molecule type" value="Genomic_DNA"/>
</dbReference>
<evidence type="ECO:0000313" key="2">
    <source>
        <dbReference type="Proteomes" id="UP000092024"/>
    </source>
</evidence>
<evidence type="ECO:0000313" key="1">
    <source>
        <dbReference type="EMBL" id="OBR66493.1"/>
    </source>
</evidence>
<dbReference type="Proteomes" id="UP000092024">
    <property type="component" value="Unassembled WGS sequence"/>
</dbReference>
<protein>
    <recommendedName>
        <fullName evidence="3">Replication initiation protein</fullName>
    </recommendedName>
</protein>
<name>A0A1A5YLS6_9BACL</name>
<gene>
    <name evidence="1" type="ORF">A7K91_03345</name>
</gene>